<reference evidence="4" key="1">
    <citation type="journal article" date="2020" name="Stud. Mycol.">
        <title>101 Dothideomycetes genomes: a test case for predicting lifestyles and emergence of pathogens.</title>
        <authorList>
            <person name="Haridas S."/>
            <person name="Albert R."/>
            <person name="Binder M."/>
            <person name="Bloem J."/>
            <person name="Labutti K."/>
            <person name="Salamov A."/>
            <person name="Andreopoulos B."/>
            <person name="Baker S."/>
            <person name="Barry K."/>
            <person name="Bills G."/>
            <person name="Bluhm B."/>
            <person name="Cannon C."/>
            <person name="Castanera R."/>
            <person name="Culley D."/>
            <person name="Daum C."/>
            <person name="Ezra D."/>
            <person name="Gonzalez J."/>
            <person name="Henrissat B."/>
            <person name="Kuo A."/>
            <person name="Liang C."/>
            <person name="Lipzen A."/>
            <person name="Lutzoni F."/>
            <person name="Magnuson J."/>
            <person name="Mondo S."/>
            <person name="Nolan M."/>
            <person name="Ohm R."/>
            <person name="Pangilinan J."/>
            <person name="Park H.-J."/>
            <person name="Ramirez L."/>
            <person name="Alfaro M."/>
            <person name="Sun H."/>
            <person name="Tritt A."/>
            <person name="Yoshinaga Y."/>
            <person name="Zwiers L.-H."/>
            <person name="Turgeon B."/>
            <person name="Goodwin S."/>
            <person name="Spatafora J."/>
            <person name="Crous P."/>
            <person name="Grigoriev I."/>
        </authorList>
    </citation>
    <scope>NUCLEOTIDE SEQUENCE</scope>
    <source>
        <strain evidence="4">CBS 119687</strain>
    </source>
</reference>
<gene>
    <name evidence="4" type="ORF">P153DRAFT_352956</name>
</gene>
<dbReference type="OrthoDB" id="1470350at2759"/>
<dbReference type="RefSeq" id="XP_033528074.1">
    <property type="nucleotide sequence ID" value="XM_033666408.1"/>
</dbReference>
<dbReference type="InterPro" id="IPR050121">
    <property type="entry name" value="Cytochrome_P450_monoxygenase"/>
</dbReference>
<accession>A0A6A6AS68</accession>
<dbReference type="InterPro" id="IPR001128">
    <property type="entry name" value="Cyt_P450"/>
</dbReference>
<evidence type="ECO:0000256" key="3">
    <source>
        <dbReference type="SAM" id="Phobius"/>
    </source>
</evidence>
<dbReference type="GO" id="GO:0004497">
    <property type="term" value="F:monooxygenase activity"/>
    <property type="evidence" value="ECO:0007669"/>
    <property type="project" value="InterPro"/>
</dbReference>
<evidence type="ECO:0000313" key="4">
    <source>
        <dbReference type="EMBL" id="KAF2133687.1"/>
    </source>
</evidence>
<keyword evidence="2" id="KW-0408">Iron</keyword>
<dbReference type="PANTHER" id="PTHR24305:SF166">
    <property type="entry name" value="CYTOCHROME P450 12A4, MITOCHONDRIAL-RELATED"/>
    <property type="match status" value="1"/>
</dbReference>
<comment type="cofactor">
    <cofactor evidence="2">
        <name>heme</name>
        <dbReference type="ChEBI" id="CHEBI:30413"/>
    </cofactor>
</comment>
<feature type="binding site" description="axial binding residue" evidence="2">
    <location>
        <position position="457"/>
    </location>
    <ligand>
        <name>heme</name>
        <dbReference type="ChEBI" id="CHEBI:30413"/>
    </ligand>
    <ligandPart>
        <name>Fe</name>
        <dbReference type="ChEBI" id="CHEBI:18248"/>
    </ligandPart>
</feature>
<dbReference type="SUPFAM" id="SSF48264">
    <property type="entry name" value="Cytochrome P450"/>
    <property type="match status" value="1"/>
</dbReference>
<sequence>MASLAHQYVDAIGAKLALLLAGEVTWVKLIATLFIIVLLYASYNTFLHPLRRYPGPLLWRSFRLSYVISTHRGRLHQDLKDFHTKYGPIVRIAPNELSYANSTAWNDIYASRPGHQPFQRNRTWFKKASPDEPHSIMGYDEDAHARFRRAFANSFSDKSLRDQAPVIESYVDAFMTQLRARSSGQRGKETALDLEKWFHYLTFDVSGDLSFGESFGCLKNGKAHPWVAIAQDFGKGLALIASINAYPPFDKLLRYIIPKRVIQRMKDHRDISAAKAQKRLALDTQRPDFVTPTKNHSESKAAISDAEWEINMAILVFAASETTSSALTAVVRELVQSGGVLHRLTQEIRSTFSAEKDIVIASTGGLPYLNAVINEALRLSPPVSISVPRTVPQGGDTICGQWVPGGTYVAVNQFPANRQAYNFRHPNSFIPERFLNPDPKTDNMSAFRPFLVGRHSCIGMKLAYAEMRVILARLLWAFDIALEDDEDRWDWGTQKIFVFWEKKPLRVVLRRAT</sequence>
<comment type="similarity">
    <text evidence="1">Belongs to the cytochrome P450 family.</text>
</comment>
<protein>
    <submittedName>
        <fullName evidence="4">Cytochrome P450</fullName>
    </submittedName>
</protein>
<dbReference type="FunFam" id="1.10.630.10:FF:000129">
    <property type="entry name" value="Benzoate 4-monooxygenase cytochrome P450"/>
    <property type="match status" value="1"/>
</dbReference>
<dbReference type="Gene3D" id="1.10.630.10">
    <property type="entry name" value="Cytochrome P450"/>
    <property type="match status" value="1"/>
</dbReference>
<keyword evidence="3" id="KW-1133">Transmembrane helix</keyword>
<dbReference type="EMBL" id="ML977498">
    <property type="protein sequence ID" value="KAF2133687.1"/>
    <property type="molecule type" value="Genomic_DNA"/>
</dbReference>
<dbReference type="CDD" id="cd11058">
    <property type="entry name" value="CYP60B-like"/>
    <property type="match status" value="1"/>
</dbReference>
<organism evidence="4 5">
    <name type="scientific">Dothidotthia symphoricarpi CBS 119687</name>
    <dbReference type="NCBI Taxonomy" id="1392245"/>
    <lineage>
        <taxon>Eukaryota</taxon>
        <taxon>Fungi</taxon>
        <taxon>Dikarya</taxon>
        <taxon>Ascomycota</taxon>
        <taxon>Pezizomycotina</taxon>
        <taxon>Dothideomycetes</taxon>
        <taxon>Pleosporomycetidae</taxon>
        <taxon>Pleosporales</taxon>
        <taxon>Dothidotthiaceae</taxon>
        <taxon>Dothidotthia</taxon>
    </lineage>
</organism>
<feature type="transmembrane region" description="Helical" evidence="3">
    <location>
        <begin position="25"/>
        <end position="43"/>
    </location>
</feature>
<dbReference type="InterPro" id="IPR036396">
    <property type="entry name" value="Cyt_P450_sf"/>
</dbReference>
<dbReference type="GO" id="GO:0020037">
    <property type="term" value="F:heme binding"/>
    <property type="evidence" value="ECO:0007669"/>
    <property type="project" value="InterPro"/>
</dbReference>
<dbReference type="AlphaFoldDB" id="A0A6A6AS68"/>
<dbReference type="InterPro" id="IPR002401">
    <property type="entry name" value="Cyt_P450_E_grp-I"/>
</dbReference>
<dbReference type="GO" id="GO:0016705">
    <property type="term" value="F:oxidoreductase activity, acting on paired donors, with incorporation or reduction of molecular oxygen"/>
    <property type="evidence" value="ECO:0007669"/>
    <property type="project" value="InterPro"/>
</dbReference>
<name>A0A6A6AS68_9PLEO</name>
<dbReference type="GeneID" id="54406840"/>
<evidence type="ECO:0000256" key="1">
    <source>
        <dbReference type="ARBA" id="ARBA00010617"/>
    </source>
</evidence>
<proteinExistence type="inferred from homology"/>
<dbReference type="PRINTS" id="PR00463">
    <property type="entry name" value="EP450I"/>
</dbReference>
<dbReference type="Proteomes" id="UP000799771">
    <property type="component" value="Unassembled WGS sequence"/>
</dbReference>
<keyword evidence="3" id="KW-0812">Transmembrane</keyword>
<dbReference type="GO" id="GO:0005506">
    <property type="term" value="F:iron ion binding"/>
    <property type="evidence" value="ECO:0007669"/>
    <property type="project" value="InterPro"/>
</dbReference>
<keyword evidence="2" id="KW-0479">Metal-binding</keyword>
<dbReference type="PANTHER" id="PTHR24305">
    <property type="entry name" value="CYTOCHROME P450"/>
    <property type="match status" value="1"/>
</dbReference>
<keyword evidence="5" id="KW-1185">Reference proteome</keyword>
<dbReference type="Pfam" id="PF00067">
    <property type="entry name" value="p450"/>
    <property type="match status" value="1"/>
</dbReference>
<evidence type="ECO:0000313" key="5">
    <source>
        <dbReference type="Proteomes" id="UP000799771"/>
    </source>
</evidence>
<keyword evidence="2" id="KW-0349">Heme</keyword>
<dbReference type="PRINTS" id="PR00385">
    <property type="entry name" value="P450"/>
</dbReference>
<keyword evidence="3" id="KW-0472">Membrane</keyword>
<evidence type="ECO:0000256" key="2">
    <source>
        <dbReference type="PIRSR" id="PIRSR602401-1"/>
    </source>
</evidence>